<dbReference type="eggNOG" id="KOG0044">
    <property type="taxonomic scope" value="Eukaryota"/>
</dbReference>
<reference evidence="6" key="3">
    <citation type="submission" date="2020-05" db="UniProtKB">
        <authorList>
            <consortium name="EnsemblMetazoa"/>
        </authorList>
    </citation>
    <scope>IDENTIFICATION</scope>
    <source>
        <strain evidence="6">USDA</strain>
    </source>
</reference>
<dbReference type="AlphaFoldDB" id="E0W477"/>
<evidence type="ECO:0000259" key="4">
    <source>
        <dbReference type="PROSITE" id="PS50222"/>
    </source>
</evidence>
<keyword evidence="1" id="KW-0479">Metal-binding</keyword>
<dbReference type="PRINTS" id="PR00450">
    <property type="entry name" value="RECOVERIN"/>
</dbReference>
<proteinExistence type="predicted"/>
<dbReference type="Gene3D" id="1.10.238.10">
    <property type="entry name" value="EF-hand"/>
    <property type="match status" value="1"/>
</dbReference>
<dbReference type="PROSITE" id="PS00018">
    <property type="entry name" value="EF_HAND_1"/>
    <property type="match status" value="1"/>
</dbReference>
<dbReference type="Proteomes" id="UP000009046">
    <property type="component" value="Unassembled WGS sequence"/>
</dbReference>
<dbReference type="OrthoDB" id="191686at2759"/>
<dbReference type="KEGG" id="phu:Phum_PHUM616100"/>
<dbReference type="InterPro" id="IPR028846">
    <property type="entry name" value="Recoverin"/>
</dbReference>
<gene>
    <name evidence="6" type="primary">8239832</name>
    <name evidence="5" type="ORF">Phum_PHUM616100</name>
</gene>
<evidence type="ECO:0000313" key="7">
    <source>
        <dbReference type="Proteomes" id="UP000009046"/>
    </source>
</evidence>
<dbReference type="STRING" id="121224.E0W477"/>
<reference evidence="5" key="2">
    <citation type="submission" date="2007-04" db="EMBL/GenBank/DDBJ databases">
        <title>The genome of the human body louse.</title>
        <authorList>
            <consortium name="The Human Body Louse Genome Consortium"/>
            <person name="Kirkness E."/>
            <person name="Walenz B."/>
            <person name="Hass B."/>
            <person name="Bruggner R."/>
            <person name="Strausberg R."/>
        </authorList>
    </citation>
    <scope>NUCLEOTIDE SEQUENCE</scope>
    <source>
        <strain evidence="5">USDA</strain>
    </source>
</reference>
<dbReference type="GO" id="GO:0005509">
    <property type="term" value="F:calcium ion binding"/>
    <property type="evidence" value="ECO:0007669"/>
    <property type="project" value="InterPro"/>
</dbReference>
<reference evidence="5" key="1">
    <citation type="submission" date="2007-04" db="EMBL/GenBank/DDBJ databases">
        <title>Annotation of Pediculus humanus corporis strain USDA.</title>
        <authorList>
            <person name="Kirkness E."/>
            <person name="Hannick L."/>
            <person name="Hass B."/>
            <person name="Bruggner R."/>
            <person name="Lawson D."/>
            <person name="Bidwell S."/>
            <person name="Joardar V."/>
            <person name="Caler E."/>
            <person name="Walenz B."/>
            <person name="Inman J."/>
            <person name="Schobel S."/>
            <person name="Galinsky K."/>
            <person name="Amedeo P."/>
            <person name="Strausberg R."/>
        </authorList>
    </citation>
    <scope>NUCLEOTIDE SEQUENCE</scope>
    <source>
        <strain evidence="5">USDA</strain>
    </source>
</reference>
<evidence type="ECO:0000313" key="5">
    <source>
        <dbReference type="EMBL" id="EEB20433.1"/>
    </source>
</evidence>
<dbReference type="OMA" id="MLKNSIH"/>
<protein>
    <submittedName>
        <fullName evidence="5 6">Kv channel-interacting protein, putative</fullName>
    </submittedName>
</protein>
<dbReference type="PANTHER" id="PTHR23055">
    <property type="entry name" value="CALCIUM BINDING PROTEINS"/>
    <property type="match status" value="1"/>
</dbReference>
<dbReference type="SUPFAM" id="SSF47473">
    <property type="entry name" value="EF-hand"/>
    <property type="match status" value="1"/>
</dbReference>
<dbReference type="PANTHER" id="PTHR23055:SF60">
    <property type="entry name" value="CALAXIN"/>
    <property type="match status" value="1"/>
</dbReference>
<dbReference type="PROSITE" id="PS50222">
    <property type="entry name" value="EF_HAND_2"/>
    <property type="match status" value="1"/>
</dbReference>
<evidence type="ECO:0000256" key="2">
    <source>
        <dbReference type="ARBA" id="ARBA00022737"/>
    </source>
</evidence>
<evidence type="ECO:0000313" key="6">
    <source>
        <dbReference type="EnsemblMetazoa" id="PHUM616100-PA"/>
    </source>
</evidence>
<dbReference type="InterPro" id="IPR011992">
    <property type="entry name" value="EF-hand-dom_pair"/>
</dbReference>
<evidence type="ECO:0000256" key="1">
    <source>
        <dbReference type="ARBA" id="ARBA00022723"/>
    </source>
</evidence>
<keyword evidence="3" id="KW-0106">Calcium</keyword>
<feature type="domain" description="EF-hand" evidence="4">
    <location>
        <begin position="153"/>
        <end position="188"/>
    </location>
</feature>
<dbReference type="VEuPathDB" id="VectorBase:PHUM616100"/>
<dbReference type="InterPro" id="IPR002048">
    <property type="entry name" value="EF_hand_dom"/>
</dbReference>
<dbReference type="InParanoid" id="E0W477"/>
<name>E0W477_PEDHC</name>
<evidence type="ECO:0000256" key="3">
    <source>
        <dbReference type="ARBA" id="ARBA00022837"/>
    </source>
</evidence>
<dbReference type="RefSeq" id="XP_002433171.1">
    <property type="nucleotide sequence ID" value="XM_002433126.1"/>
</dbReference>
<keyword evidence="2" id="KW-0677">Repeat</keyword>
<dbReference type="GeneID" id="8239832"/>
<dbReference type="EnsemblMetazoa" id="PHUM616100-RA">
    <property type="protein sequence ID" value="PHUM616100-PA"/>
    <property type="gene ID" value="PHUM616100"/>
</dbReference>
<dbReference type="Pfam" id="PF13499">
    <property type="entry name" value="EF-hand_7"/>
    <property type="match status" value="1"/>
</dbReference>
<dbReference type="CTD" id="8239832"/>
<sequence length="216" mass="25330">MLTYFDETISQMESIRFLNRNLKLINELTSKTHFTREEVQNLCIIHYKLTKEGGPLNYRKFREVAHRLFDISGAELYDKIYNRFDPNRAMHVNLENWVLGLSILLRGSLREKINYCWKVYDLYGTGYVTRELMFQYMKNSIIKTSAGEDANEVVKDLVDVILKKMDIDRDGKLSYTDYKTSVLRNPMLLESLGPVLPPRPFVLAFLTTFTTNYDKA</sequence>
<accession>E0W477</accession>
<dbReference type="EMBL" id="AAZO01007532">
    <property type="status" value="NOT_ANNOTATED_CDS"/>
    <property type="molecule type" value="Genomic_DNA"/>
</dbReference>
<organism>
    <name type="scientific">Pediculus humanus subsp. corporis</name>
    <name type="common">Body louse</name>
    <dbReference type="NCBI Taxonomy" id="121224"/>
    <lineage>
        <taxon>Eukaryota</taxon>
        <taxon>Metazoa</taxon>
        <taxon>Ecdysozoa</taxon>
        <taxon>Arthropoda</taxon>
        <taxon>Hexapoda</taxon>
        <taxon>Insecta</taxon>
        <taxon>Pterygota</taxon>
        <taxon>Neoptera</taxon>
        <taxon>Paraneoptera</taxon>
        <taxon>Psocodea</taxon>
        <taxon>Troctomorpha</taxon>
        <taxon>Phthiraptera</taxon>
        <taxon>Anoplura</taxon>
        <taxon>Pediculidae</taxon>
        <taxon>Pediculus</taxon>
    </lineage>
</organism>
<dbReference type="EMBL" id="DS235886">
    <property type="protein sequence ID" value="EEB20433.1"/>
    <property type="molecule type" value="Genomic_DNA"/>
</dbReference>
<dbReference type="HOGENOM" id="CLU_061288_3_2_1"/>
<dbReference type="InterPro" id="IPR018247">
    <property type="entry name" value="EF_Hand_1_Ca_BS"/>
</dbReference>
<keyword evidence="7" id="KW-1185">Reference proteome</keyword>